<accession>A0A6J4Q4W5</accession>
<organism evidence="1">
    <name type="scientific">uncultured Rubrobacteraceae bacterium</name>
    <dbReference type="NCBI Taxonomy" id="349277"/>
    <lineage>
        <taxon>Bacteria</taxon>
        <taxon>Bacillati</taxon>
        <taxon>Actinomycetota</taxon>
        <taxon>Rubrobacteria</taxon>
        <taxon>Rubrobacterales</taxon>
        <taxon>Rubrobacteraceae</taxon>
        <taxon>environmental samples</taxon>
    </lineage>
</organism>
<gene>
    <name evidence="1" type="ORF">AVDCRST_MAG37-684</name>
</gene>
<name>A0A6J4Q4W5_9ACTN</name>
<evidence type="ECO:0000313" key="1">
    <source>
        <dbReference type="EMBL" id="CAA9433077.1"/>
    </source>
</evidence>
<sequence>MTERLDQLLADKATVLVQENFTGVAAEWWWERRMGGGIAVCQMFHPTAVAREIASRTGRDTDEVGRILEEELGLEDAEPVVLTFDIPGDTTVAETASLLAARSGSPEGLAANLYRRVEEMLYGR</sequence>
<reference evidence="1" key="1">
    <citation type="submission" date="2020-02" db="EMBL/GenBank/DDBJ databases">
        <authorList>
            <person name="Meier V. D."/>
        </authorList>
    </citation>
    <scope>NUCLEOTIDE SEQUENCE</scope>
    <source>
        <strain evidence="1">AVDCRST_MAG37</strain>
    </source>
</reference>
<protein>
    <submittedName>
        <fullName evidence="1">Uncharacterized protein</fullName>
    </submittedName>
</protein>
<dbReference type="AlphaFoldDB" id="A0A6J4Q4W5"/>
<proteinExistence type="predicted"/>
<dbReference type="EMBL" id="CADCVD010000029">
    <property type="protein sequence ID" value="CAA9433077.1"/>
    <property type="molecule type" value="Genomic_DNA"/>
</dbReference>